<gene>
    <name evidence="1" type="ORF">EUTSA_v10002201mg</name>
</gene>
<organism evidence="1 2">
    <name type="scientific">Eutrema salsugineum</name>
    <name type="common">Saltwater cress</name>
    <name type="synonym">Sisymbrium salsugineum</name>
    <dbReference type="NCBI Taxonomy" id="72664"/>
    <lineage>
        <taxon>Eukaryota</taxon>
        <taxon>Viridiplantae</taxon>
        <taxon>Streptophyta</taxon>
        <taxon>Embryophyta</taxon>
        <taxon>Tracheophyta</taxon>
        <taxon>Spermatophyta</taxon>
        <taxon>Magnoliopsida</taxon>
        <taxon>eudicotyledons</taxon>
        <taxon>Gunneridae</taxon>
        <taxon>Pentapetalae</taxon>
        <taxon>rosids</taxon>
        <taxon>malvids</taxon>
        <taxon>Brassicales</taxon>
        <taxon>Brassicaceae</taxon>
        <taxon>Eutremeae</taxon>
        <taxon>Eutrema</taxon>
    </lineage>
</organism>
<evidence type="ECO:0000313" key="2">
    <source>
        <dbReference type="Proteomes" id="UP000030689"/>
    </source>
</evidence>
<evidence type="ECO:0000313" key="1">
    <source>
        <dbReference type="EMBL" id="ESQ50318.1"/>
    </source>
</evidence>
<proteinExistence type="predicted"/>
<dbReference type="eggNOG" id="KOG0017">
    <property type="taxonomic scope" value="Eukaryota"/>
</dbReference>
<accession>V4MCU2</accession>
<dbReference type="PANTHER" id="PTHR37610:SF101">
    <property type="entry name" value="(RAPE) HYPOTHETICAL PROTEIN"/>
    <property type="match status" value="1"/>
</dbReference>
<reference evidence="1 2" key="1">
    <citation type="journal article" date="2013" name="Front. Plant Sci.">
        <title>The Reference Genome of the Halophytic Plant Eutrema salsugineum.</title>
        <authorList>
            <person name="Yang R."/>
            <person name="Jarvis D.E."/>
            <person name="Chen H."/>
            <person name="Beilstein M.A."/>
            <person name="Grimwood J."/>
            <person name="Jenkins J."/>
            <person name="Shu S."/>
            <person name="Prochnik S."/>
            <person name="Xin M."/>
            <person name="Ma C."/>
            <person name="Schmutz J."/>
            <person name="Wing R.A."/>
            <person name="Mitchell-Olds T."/>
            <person name="Schumaker K.S."/>
            <person name="Wang X."/>
        </authorList>
    </citation>
    <scope>NUCLEOTIDE SEQUENCE [LARGE SCALE GENOMIC DNA]</scope>
</reference>
<protein>
    <submittedName>
        <fullName evidence="1">Uncharacterized protein</fullName>
    </submittedName>
</protein>
<dbReference type="PANTHER" id="PTHR37610">
    <property type="entry name" value="CCHC-TYPE DOMAIN-CONTAINING PROTEIN"/>
    <property type="match status" value="1"/>
</dbReference>
<keyword evidence="2" id="KW-1185">Reference proteome</keyword>
<dbReference type="AlphaFoldDB" id="V4MCU2"/>
<sequence length="125" mass="14281">MLSPLYLHPSDRPGDLITAKKLGFIEGTLKKPTAAKELEQWEVVNSMLVVWIMNIIEPNLKISISMVDEVKDLWDDLKLQFSVGNGPRISELRADISNCRQDGDSVMVYFGKFKKCGMSWRYTSR</sequence>
<name>V4MCU2_EUTSA</name>
<dbReference type="Proteomes" id="UP000030689">
    <property type="component" value="Unassembled WGS sequence"/>
</dbReference>
<dbReference type="OMA" id="WIMNIIE"/>
<dbReference type="EMBL" id="KI517398">
    <property type="protein sequence ID" value="ESQ50318.1"/>
    <property type="molecule type" value="Genomic_DNA"/>
</dbReference>
<dbReference type="Gramene" id="ESQ50318">
    <property type="protein sequence ID" value="ESQ50318"/>
    <property type="gene ID" value="EUTSA_v10002201mg"/>
</dbReference>
<dbReference type="KEGG" id="eus:EUTSA_v10002201mg"/>